<proteinExistence type="predicted"/>
<name>A0ABM8ZSV6_9VIBR</name>
<keyword evidence="1" id="KW-0812">Transmembrane</keyword>
<accession>A0ABM8ZSV6</accession>
<sequence length="34" mass="3687">MSAKVKSTLKELLSLSFVVLVISAVIFSKSLFSI</sequence>
<dbReference type="EMBL" id="CAKLDI010000001">
    <property type="protein sequence ID" value="CAH0533398.1"/>
    <property type="molecule type" value="Genomic_DNA"/>
</dbReference>
<organism evidence="2 3">
    <name type="scientific">Vibrio stylophorae</name>
    <dbReference type="NCBI Taxonomy" id="659351"/>
    <lineage>
        <taxon>Bacteria</taxon>
        <taxon>Pseudomonadati</taxon>
        <taxon>Pseudomonadota</taxon>
        <taxon>Gammaproteobacteria</taxon>
        <taxon>Vibrionales</taxon>
        <taxon>Vibrionaceae</taxon>
        <taxon>Vibrio</taxon>
    </lineage>
</organism>
<keyword evidence="1" id="KW-1133">Transmembrane helix</keyword>
<evidence type="ECO:0000313" key="2">
    <source>
        <dbReference type="EMBL" id="CAH0533398.1"/>
    </source>
</evidence>
<keyword evidence="3" id="KW-1185">Reference proteome</keyword>
<keyword evidence="1" id="KW-0472">Membrane</keyword>
<feature type="transmembrane region" description="Helical" evidence="1">
    <location>
        <begin position="12"/>
        <end position="32"/>
    </location>
</feature>
<protein>
    <submittedName>
        <fullName evidence="2">Uncharacterized protein</fullName>
    </submittedName>
</protein>
<comment type="caution">
    <text evidence="2">The sequence shown here is derived from an EMBL/GenBank/DDBJ whole genome shotgun (WGS) entry which is preliminary data.</text>
</comment>
<evidence type="ECO:0000313" key="3">
    <source>
        <dbReference type="Proteomes" id="UP000838672"/>
    </source>
</evidence>
<gene>
    <name evidence="2" type="ORF">VST7929_01264</name>
</gene>
<dbReference type="Proteomes" id="UP000838672">
    <property type="component" value="Unassembled WGS sequence"/>
</dbReference>
<evidence type="ECO:0000256" key="1">
    <source>
        <dbReference type="SAM" id="Phobius"/>
    </source>
</evidence>
<reference evidence="2" key="1">
    <citation type="submission" date="2021-11" db="EMBL/GenBank/DDBJ databases">
        <authorList>
            <person name="Rodrigo-Torres L."/>
            <person name="Arahal R. D."/>
            <person name="Lucena T."/>
        </authorList>
    </citation>
    <scope>NUCLEOTIDE SEQUENCE</scope>
    <source>
        <strain evidence="2">CECT 7929</strain>
    </source>
</reference>